<dbReference type="InterPro" id="IPR018357">
    <property type="entry name" value="Hexapep_transf_CS"/>
</dbReference>
<gene>
    <name evidence="4" type="ORF">CHL78_006605</name>
</gene>
<keyword evidence="1" id="KW-0808">Transferase</keyword>
<dbReference type="InterPro" id="IPR011004">
    <property type="entry name" value="Trimer_LpxA-like_sf"/>
</dbReference>
<dbReference type="Pfam" id="PF13712">
    <property type="entry name" value="Glyco_tranf_2_5"/>
    <property type="match status" value="1"/>
</dbReference>
<dbReference type="InterPro" id="IPR001451">
    <property type="entry name" value="Hexapep"/>
</dbReference>
<dbReference type="PANTHER" id="PTHR43300">
    <property type="entry name" value="ACETYLTRANSFERASE"/>
    <property type="match status" value="1"/>
</dbReference>
<dbReference type="InterPro" id="IPR050179">
    <property type="entry name" value="Trans_hexapeptide_repeat"/>
</dbReference>
<keyword evidence="2" id="KW-0677">Repeat</keyword>
<dbReference type="CDD" id="cd03349">
    <property type="entry name" value="LbH_XAT"/>
    <property type="match status" value="1"/>
</dbReference>
<evidence type="ECO:0000313" key="4">
    <source>
        <dbReference type="EMBL" id="RDY28251.1"/>
    </source>
</evidence>
<evidence type="ECO:0000313" key="5">
    <source>
        <dbReference type="Proteomes" id="UP000215694"/>
    </source>
</evidence>
<accession>A0A371J638</accession>
<organism evidence="4 5">
    <name type="scientific">Romboutsia weinsteinii</name>
    <dbReference type="NCBI Taxonomy" id="2020949"/>
    <lineage>
        <taxon>Bacteria</taxon>
        <taxon>Bacillati</taxon>
        <taxon>Bacillota</taxon>
        <taxon>Clostridia</taxon>
        <taxon>Peptostreptococcales</taxon>
        <taxon>Peptostreptococcaceae</taxon>
        <taxon>Romboutsia</taxon>
    </lineage>
</organism>
<sequence length="403" mass="46892">MDNKKICLIVNMQDEVSYKKCLDFINQIDIPHGYNMEVLLNTEINQKTKFYNIGMKANNAKYKIYLDSTIYIANKNFFYDILKIFNDQLIAMIGVVGYKHTLKDNNIEKTKIGNVSNNIDNKIVELDSREVTKDYEFVDELDKCMVVTQYDIDWREDLEYNEYLYCAYQSMEFIRRGYKIVVPKQEKAWCIGIKESEDNLENIKDSNLLRYYYNDKSNYINKLEQAIPIRSSPPKVEIGPFTYGTPKLVIFECDNKIKIGKFCSIADETTIFLGEQHRPEWVTTYPFDKFMREYSHRESSGVSKGDVIIGNDVWVGYGSTIMSGVTIGHGAVVGTRSLVTKDVPPYAIVGGCPAKVIKYRFDEETIKKLLEIEWWNWDYDKIQKHIPLLLSNNIEKFIDSANE</sequence>
<dbReference type="Proteomes" id="UP000215694">
    <property type="component" value="Unassembled WGS sequence"/>
</dbReference>
<dbReference type="Gene3D" id="3.90.550.10">
    <property type="entry name" value="Spore Coat Polysaccharide Biosynthesis Protein SpsA, Chain A"/>
    <property type="match status" value="1"/>
</dbReference>
<evidence type="ECO:0000256" key="1">
    <source>
        <dbReference type="ARBA" id="ARBA00022679"/>
    </source>
</evidence>
<dbReference type="RefSeq" id="WP_116041292.1">
    <property type="nucleotide sequence ID" value="NZ_NOJY02000008.1"/>
</dbReference>
<feature type="domain" description="Streptomycin biosynthesis protein StrF" evidence="3">
    <location>
        <begin position="7"/>
        <end position="196"/>
    </location>
</feature>
<dbReference type="Gene3D" id="2.160.10.10">
    <property type="entry name" value="Hexapeptide repeat proteins"/>
    <property type="match status" value="1"/>
</dbReference>
<dbReference type="PROSITE" id="PS00101">
    <property type="entry name" value="HEXAPEP_TRANSFERASES"/>
    <property type="match status" value="1"/>
</dbReference>
<dbReference type="InterPro" id="IPR029044">
    <property type="entry name" value="Nucleotide-diphossugar_trans"/>
</dbReference>
<dbReference type="InterPro" id="IPR059123">
    <property type="entry name" value="StrF_dom"/>
</dbReference>
<proteinExistence type="predicted"/>
<dbReference type="Pfam" id="PF00132">
    <property type="entry name" value="Hexapep"/>
    <property type="match status" value="1"/>
</dbReference>
<dbReference type="SUPFAM" id="SSF51161">
    <property type="entry name" value="Trimeric LpxA-like enzymes"/>
    <property type="match status" value="1"/>
</dbReference>
<evidence type="ECO:0000256" key="2">
    <source>
        <dbReference type="ARBA" id="ARBA00022737"/>
    </source>
</evidence>
<comment type="caution">
    <text evidence="4">The sequence shown here is derived from an EMBL/GenBank/DDBJ whole genome shotgun (WGS) entry which is preliminary data.</text>
</comment>
<dbReference type="EMBL" id="NOJY02000008">
    <property type="protein sequence ID" value="RDY28251.1"/>
    <property type="molecule type" value="Genomic_DNA"/>
</dbReference>
<protein>
    <recommendedName>
        <fullName evidence="3">Streptomycin biosynthesis protein StrF domain-containing protein</fullName>
    </recommendedName>
</protein>
<evidence type="ECO:0000259" key="3">
    <source>
        <dbReference type="Pfam" id="PF13712"/>
    </source>
</evidence>
<name>A0A371J638_9FIRM</name>
<keyword evidence="5" id="KW-1185">Reference proteome</keyword>
<reference evidence="4 5" key="1">
    <citation type="journal article" date="2017" name="Genome Announc.">
        <title>Draft Genome Sequence of Romboutsia weinsteinii sp. nov. Strain CCRI-19649(T) Isolated from Surface Water.</title>
        <authorList>
            <person name="Maheux A.F."/>
            <person name="Boudreau D.K."/>
            <person name="Berube E."/>
            <person name="Boissinot M."/>
            <person name="Cantin P."/>
            <person name="Raymond F."/>
            <person name="Corbeil J."/>
            <person name="Omar R.F."/>
            <person name="Bergeron M.G."/>
        </authorList>
    </citation>
    <scope>NUCLEOTIDE SEQUENCE [LARGE SCALE GENOMIC DNA]</scope>
    <source>
        <strain evidence="4 5">CCRI-19649</strain>
    </source>
</reference>
<dbReference type="PANTHER" id="PTHR43300:SF11">
    <property type="entry name" value="ACETYLTRANSFERASE RV3034C-RELATED"/>
    <property type="match status" value="1"/>
</dbReference>
<dbReference type="GO" id="GO:0016740">
    <property type="term" value="F:transferase activity"/>
    <property type="evidence" value="ECO:0007669"/>
    <property type="project" value="UniProtKB-KW"/>
</dbReference>
<dbReference type="AlphaFoldDB" id="A0A371J638"/>